<gene>
    <name evidence="3" type="ORF">GCM10011507_12080</name>
</gene>
<evidence type="ECO:0008006" key="5">
    <source>
        <dbReference type="Google" id="ProtNLM"/>
    </source>
</evidence>
<reference evidence="3" key="2">
    <citation type="submission" date="2020-09" db="EMBL/GenBank/DDBJ databases">
        <authorList>
            <person name="Sun Q."/>
            <person name="Zhou Y."/>
        </authorList>
    </citation>
    <scope>NUCLEOTIDE SEQUENCE</scope>
    <source>
        <strain evidence="3">CGMCC 1.15447</strain>
    </source>
</reference>
<dbReference type="Proteomes" id="UP000648801">
    <property type="component" value="Unassembled WGS sequence"/>
</dbReference>
<dbReference type="AlphaFoldDB" id="A0A916W2H0"/>
<reference evidence="3" key="1">
    <citation type="journal article" date="2014" name="Int. J. Syst. Evol. Microbiol.">
        <title>Complete genome sequence of Corynebacterium casei LMG S-19264T (=DSM 44701T), isolated from a smear-ripened cheese.</title>
        <authorList>
            <consortium name="US DOE Joint Genome Institute (JGI-PGF)"/>
            <person name="Walter F."/>
            <person name="Albersmeier A."/>
            <person name="Kalinowski J."/>
            <person name="Ruckert C."/>
        </authorList>
    </citation>
    <scope>NUCLEOTIDE SEQUENCE</scope>
    <source>
        <strain evidence="3">CGMCC 1.15447</strain>
    </source>
</reference>
<protein>
    <recommendedName>
        <fullName evidence="5">Carboxypeptidase regulatory-like domain-containing protein</fullName>
    </recommendedName>
</protein>
<feature type="chain" id="PRO_5037012336" description="Carboxypeptidase regulatory-like domain-containing protein" evidence="2">
    <location>
        <begin position="27"/>
        <end position="202"/>
    </location>
</feature>
<proteinExistence type="predicted"/>
<sequence length="202" mass="21576">MPLRRSLGFSLAFTFCLLTVASSASFSQEQHYRGRKYKAPPPTAHIEVEVLRKDNGKPLMNAAVVFNPFDQKGKDLGNLEVKTGPDGKAVIDIIPVGSTVDVQVIATGFSTFAQQYEVDSATKDISVSMIRPRAQVSAYQNNEDKASERKPGVQEPDWPNLKTNATSQTNTAPPASGSTPPPSGSSSSGSSQNSNSSNSNTK</sequence>
<feature type="compositionally biased region" description="Low complexity" evidence="1">
    <location>
        <begin position="169"/>
        <end position="202"/>
    </location>
</feature>
<name>A0A916W2H0_9BACT</name>
<keyword evidence="4" id="KW-1185">Reference proteome</keyword>
<feature type="region of interest" description="Disordered" evidence="1">
    <location>
        <begin position="136"/>
        <end position="202"/>
    </location>
</feature>
<evidence type="ECO:0000313" key="3">
    <source>
        <dbReference type="EMBL" id="GGA62124.1"/>
    </source>
</evidence>
<feature type="compositionally biased region" description="Basic and acidic residues" evidence="1">
    <location>
        <begin position="142"/>
        <end position="152"/>
    </location>
</feature>
<keyword evidence="2" id="KW-0732">Signal</keyword>
<evidence type="ECO:0000313" key="4">
    <source>
        <dbReference type="Proteomes" id="UP000648801"/>
    </source>
</evidence>
<dbReference type="EMBL" id="BMJB01000001">
    <property type="protein sequence ID" value="GGA62124.1"/>
    <property type="molecule type" value="Genomic_DNA"/>
</dbReference>
<accession>A0A916W2H0</accession>
<evidence type="ECO:0000256" key="2">
    <source>
        <dbReference type="SAM" id="SignalP"/>
    </source>
</evidence>
<evidence type="ECO:0000256" key="1">
    <source>
        <dbReference type="SAM" id="MobiDB-lite"/>
    </source>
</evidence>
<feature type="signal peptide" evidence="2">
    <location>
        <begin position="1"/>
        <end position="26"/>
    </location>
</feature>
<comment type="caution">
    <text evidence="3">The sequence shown here is derived from an EMBL/GenBank/DDBJ whole genome shotgun (WGS) entry which is preliminary data.</text>
</comment>
<dbReference type="RefSeq" id="WP_188758351.1">
    <property type="nucleotide sequence ID" value="NZ_BMJB01000001.1"/>
</dbReference>
<organism evidence="3 4">
    <name type="scientific">Edaphobacter acidisoli</name>
    <dbReference type="NCBI Taxonomy" id="2040573"/>
    <lineage>
        <taxon>Bacteria</taxon>
        <taxon>Pseudomonadati</taxon>
        <taxon>Acidobacteriota</taxon>
        <taxon>Terriglobia</taxon>
        <taxon>Terriglobales</taxon>
        <taxon>Acidobacteriaceae</taxon>
        <taxon>Edaphobacter</taxon>
    </lineage>
</organism>